<dbReference type="PIRSF" id="PIRSF002741">
    <property type="entry name" value="MppA"/>
    <property type="match status" value="1"/>
</dbReference>
<evidence type="ECO:0000313" key="7">
    <source>
        <dbReference type="EMBL" id="MBU6079808.1"/>
    </source>
</evidence>
<dbReference type="PANTHER" id="PTHR30290:SF9">
    <property type="entry name" value="OLIGOPEPTIDE-BINDING PROTEIN APPA"/>
    <property type="match status" value="1"/>
</dbReference>
<protein>
    <submittedName>
        <fullName evidence="7">Glutathione ABC transporter substrate-binding protein</fullName>
    </submittedName>
</protein>
<comment type="similarity">
    <text evidence="1">Belongs to the bacterial solute-binding protein 5 family.</text>
</comment>
<keyword evidence="8" id="KW-1185">Reference proteome</keyword>
<dbReference type="EMBL" id="JAHLZF010000002">
    <property type="protein sequence ID" value="MBU6079808.1"/>
    <property type="molecule type" value="Genomic_DNA"/>
</dbReference>
<feature type="chain" id="PRO_5046781592" evidence="5">
    <location>
        <begin position="22"/>
        <end position="600"/>
    </location>
</feature>
<dbReference type="Pfam" id="PF00496">
    <property type="entry name" value="SBP_bac_5"/>
    <property type="match status" value="1"/>
</dbReference>
<dbReference type="InterPro" id="IPR030678">
    <property type="entry name" value="Peptide/Ni-bd"/>
</dbReference>
<feature type="domain" description="Solute-binding protein family 5" evidence="6">
    <location>
        <begin position="114"/>
        <end position="515"/>
    </location>
</feature>
<dbReference type="InterPro" id="IPR039424">
    <property type="entry name" value="SBP_5"/>
</dbReference>
<dbReference type="PANTHER" id="PTHR30290">
    <property type="entry name" value="PERIPLASMIC BINDING COMPONENT OF ABC TRANSPORTER"/>
    <property type="match status" value="1"/>
</dbReference>
<dbReference type="Proteomes" id="UP000812672">
    <property type="component" value="Unassembled WGS sequence"/>
</dbReference>
<gene>
    <name evidence="7" type="ORF">KQ486_02145</name>
</gene>
<evidence type="ECO:0000256" key="4">
    <source>
        <dbReference type="SAM" id="MobiDB-lite"/>
    </source>
</evidence>
<dbReference type="RefSeq" id="WP_216686643.1">
    <property type="nucleotide sequence ID" value="NZ_CAUPKR010000003.1"/>
</dbReference>
<feature type="compositionally biased region" description="Acidic residues" evidence="4">
    <location>
        <begin position="27"/>
        <end position="65"/>
    </location>
</feature>
<proteinExistence type="inferred from homology"/>
<organism evidence="7 8">
    <name type="scientific">Allobacillus halotolerans</name>
    <dbReference type="NCBI Taxonomy" id="570278"/>
    <lineage>
        <taxon>Bacteria</taxon>
        <taxon>Bacillati</taxon>
        <taxon>Bacillota</taxon>
        <taxon>Bacilli</taxon>
        <taxon>Bacillales</taxon>
        <taxon>Bacillaceae</taxon>
        <taxon>Allobacillus</taxon>
    </lineage>
</organism>
<evidence type="ECO:0000256" key="2">
    <source>
        <dbReference type="ARBA" id="ARBA00022448"/>
    </source>
</evidence>
<accession>A0ABS6GMV9</accession>
<sequence length="600" mass="66298">MKSKKLLWLFALMLVLSLVLAACAGDGESDSEGESGESESGSEESGSEEDSSESDSEDSEGEEASGGDGSNDVVLAVSSDIVSLDPHIENDVPSSNVRDNIYETLVEQDSDMNIVEGLATDWEQKDDTTWVFTLREGVTFHDGSDFTAEDVKANLDRVLDPAVASPRAFLYDMVTEVNVLGDHELEIKTEYPFAPLLAHLAHDAGGVMSKDVIDADYENAISEAGLDITLDEYYQARADGSEEYSRMEENDEGEEVEAGYVADLAEYTGIHSAQNPIGTGYFKLEERQSGEKTVLSRYEDYWGEPAKPSTVTFKVVPEPSARIAELETGESHIVDPLQPTDVSRVESNEDTRVNNQPSTSLSYIGFNVEKEPFDDPKVRQAINLAINNEEIIEGIYQGNGTPATGPLAPGVFGYDESVKGLGYEPDQAKKLLEEAGYGDGFETTLWTNDNEQRVETALYVQDALSDYGIDVQIEELEWGAYLERTSNGEHDMFVLGWSTVTGDADYGLYALFHSEMVGSPGNRSFIKNDELDKLLDEGRRETDEQKRAEIYKEAQEKLTELAPMLYIHHQNYLTGVREEVENFSVDTLGIYQLKDVTISE</sequence>
<name>A0ABS6GMV9_9BACI</name>
<dbReference type="PROSITE" id="PS51257">
    <property type="entry name" value="PROKAR_LIPOPROTEIN"/>
    <property type="match status" value="1"/>
</dbReference>
<evidence type="ECO:0000313" key="8">
    <source>
        <dbReference type="Proteomes" id="UP000812672"/>
    </source>
</evidence>
<dbReference type="CDD" id="cd08499">
    <property type="entry name" value="PBP2_Ylib_like"/>
    <property type="match status" value="1"/>
</dbReference>
<dbReference type="InterPro" id="IPR000914">
    <property type="entry name" value="SBP_5_dom"/>
</dbReference>
<evidence type="ECO:0000256" key="5">
    <source>
        <dbReference type="SAM" id="SignalP"/>
    </source>
</evidence>
<feature type="signal peptide" evidence="5">
    <location>
        <begin position="1"/>
        <end position="21"/>
    </location>
</feature>
<evidence type="ECO:0000256" key="1">
    <source>
        <dbReference type="ARBA" id="ARBA00005695"/>
    </source>
</evidence>
<comment type="caution">
    <text evidence="7">The sequence shown here is derived from an EMBL/GenBank/DDBJ whole genome shotgun (WGS) entry which is preliminary data.</text>
</comment>
<reference evidence="7 8" key="1">
    <citation type="journal article" date="2011" name="Int. J. Syst. Evol. Microbiol.">
        <title>Allobacillus halotolerans gen. nov., sp. nov. isolated from shrimp paste.</title>
        <authorList>
            <person name="Sheu S.Y."/>
            <person name="Arun A.B."/>
            <person name="Jiang S.R."/>
            <person name="Young C.C."/>
            <person name="Chen W.M."/>
        </authorList>
    </citation>
    <scope>NUCLEOTIDE SEQUENCE [LARGE SCALE GENOMIC DNA]</scope>
    <source>
        <strain evidence="7 8">LMG 24826</strain>
    </source>
</reference>
<evidence type="ECO:0000259" key="6">
    <source>
        <dbReference type="Pfam" id="PF00496"/>
    </source>
</evidence>
<keyword evidence="3 5" id="KW-0732">Signal</keyword>
<keyword evidence="2" id="KW-0813">Transport</keyword>
<feature type="region of interest" description="Disordered" evidence="4">
    <location>
        <begin position="25"/>
        <end position="72"/>
    </location>
</feature>
<evidence type="ECO:0000256" key="3">
    <source>
        <dbReference type="ARBA" id="ARBA00022729"/>
    </source>
</evidence>